<dbReference type="OrthoDB" id="2517660at2759"/>
<accession>A0A9Q3CU54</accession>
<dbReference type="Gene3D" id="2.40.70.10">
    <property type="entry name" value="Acid Proteases"/>
    <property type="match status" value="1"/>
</dbReference>
<evidence type="ECO:0000313" key="2">
    <source>
        <dbReference type="Proteomes" id="UP000765509"/>
    </source>
</evidence>
<dbReference type="SUPFAM" id="SSF50630">
    <property type="entry name" value="Acid proteases"/>
    <property type="match status" value="1"/>
</dbReference>
<dbReference type="AlphaFoldDB" id="A0A9Q3CU54"/>
<dbReference type="Proteomes" id="UP000765509">
    <property type="component" value="Unassembled WGS sequence"/>
</dbReference>
<reference evidence="1" key="1">
    <citation type="submission" date="2021-03" db="EMBL/GenBank/DDBJ databases">
        <title>Draft genome sequence of rust myrtle Austropuccinia psidii MF-1, a brazilian biotype.</title>
        <authorList>
            <person name="Quecine M.C."/>
            <person name="Pachon D.M.R."/>
            <person name="Bonatelli M.L."/>
            <person name="Correr F.H."/>
            <person name="Franceschini L.M."/>
            <person name="Leite T.F."/>
            <person name="Margarido G.R.A."/>
            <person name="Almeida C.A."/>
            <person name="Ferrarezi J.A."/>
            <person name="Labate C.A."/>
        </authorList>
    </citation>
    <scope>NUCLEOTIDE SEQUENCE</scope>
    <source>
        <strain evidence="1">MF-1</strain>
    </source>
</reference>
<proteinExistence type="predicted"/>
<dbReference type="InterPro" id="IPR021109">
    <property type="entry name" value="Peptidase_aspartic_dom_sf"/>
</dbReference>
<organism evidence="1 2">
    <name type="scientific">Austropuccinia psidii MF-1</name>
    <dbReference type="NCBI Taxonomy" id="1389203"/>
    <lineage>
        <taxon>Eukaryota</taxon>
        <taxon>Fungi</taxon>
        <taxon>Dikarya</taxon>
        <taxon>Basidiomycota</taxon>
        <taxon>Pucciniomycotina</taxon>
        <taxon>Pucciniomycetes</taxon>
        <taxon>Pucciniales</taxon>
        <taxon>Sphaerophragmiaceae</taxon>
        <taxon>Austropuccinia</taxon>
    </lineage>
</organism>
<gene>
    <name evidence="1" type="ORF">O181_029255</name>
</gene>
<comment type="caution">
    <text evidence="1">The sequence shown here is derived from an EMBL/GenBank/DDBJ whole genome shotgun (WGS) entry which is preliminary data.</text>
</comment>
<evidence type="ECO:0000313" key="1">
    <source>
        <dbReference type="EMBL" id="MBW0489540.1"/>
    </source>
</evidence>
<name>A0A9Q3CU54_9BASI</name>
<keyword evidence="2" id="KW-1185">Reference proteome</keyword>
<protein>
    <submittedName>
        <fullName evidence="1">Uncharacterized protein</fullName>
    </submittedName>
</protein>
<sequence length="286" mass="33031">MEDIITRTKIGKTWTRNPIESKMIPKISKDKRRERPVLNCHKCESTSNLANTCNKKTKTNEAQVIEEAQCTEEKEESEQDYAVYEEKPVEDYSIENIKFFFEVTEVHTHLPKYSEDCYNLINIQDDRMCQNKPARGQGYTSGASFITSILINYFEAQVNLDTGAFCTCIGKDYFKVIFPEWRNHLLPIKGMQFSSASNNLYRLGIFDTNIVFPHPAGSMRMNTEIVVMDNSKSQHIILGNDYLNIYGIDINNHKHQYFTIGENKRQKFACFNMPKEISVVSSNKNA</sequence>
<dbReference type="EMBL" id="AVOT02010126">
    <property type="protein sequence ID" value="MBW0489540.1"/>
    <property type="molecule type" value="Genomic_DNA"/>
</dbReference>